<keyword evidence="7" id="KW-0067">ATP-binding</keyword>
<comment type="caution">
    <text evidence="15">The sequence shown here is derived from an EMBL/GenBank/DDBJ whole genome shotgun (WGS) entry which is preliminary data.</text>
</comment>
<evidence type="ECO:0000256" key="9">
    <source>
        <dbReference type="ARBA" id="ARBA00022989"/>
    </source>
</evidence>
<keyword evidence="9 12" id="KW-1133">Transmembrane helix</keyword>
<dbReference type="OrthoDB" id="6500128at2759"/>
<gene>
    <name evidence="15" type="ORF">MEDL_5919</name>
</gene>
<organism evidence="15 16">
    <name type="scientific">Mytilus edulis</name>
    <name type="common">Blue mussel</name>
    <dbReference type="NCBI Taxonomy" id="6550"/>
    <lineage>
        <taxon>Eukaryota</taxon>
        <taxon>Metazoa</taxon>
        <taxon>Spiralia</taxon>
        <taxon>Lophotrochozoa</taxon>
        <taxon>Mollusca</taxon>
        <taxon>Bivalvia</taxon>
        <taxon>Autobranchia</taxon>
        <taxon>Pteriomorphia</taxon>
        <taxon>Mytilida</taxon>
        <taxon>Mytiloidea</taxon>
        <taxon>Mytilidae</taxon>
        <taxon>Mytilinae</taxon>
        <taxon>Mytilus</taxon>
    </lineage>
</organism>
<dbReference type="InterPro" id="IPR039421">
    <property type="entry name" value="Type_1_exporter"/>
</dbReference>
<dbReference type="GO" id="GO:0015421">
    <property type="term" value="F:ABC-type oligopeptide transporter activity"/>
    <property type="evidence" value="ECO:0007669"/>
    <property type="project" value="TreeGrafter"/>
</dbReference>
<evidence type="ECO:0000256" key="8">
    <source>
        <dbReference type="ARBA" id="ARBA00022967"/>
    </source>
</evidence>
<dbReference type="Proteomes" id="UP000683360">
    <property type="component" value="Unassembled WGS sequence"/>
</dbReference>
<proteinExistence type="inferred from homology"/>
<dbReference type="PANTHER" id="PTHR43394">
    <property type="entry name" value="ATP-DEPENDENT PERMEASE MDL1, MITOCHONDRIAL"/>
    <property type="match status" value="1"/>
</dbReference>
<evidence type="ECO:0000256" key="10">
    <source>
        <dbReference type="ARBA" id="ARBA00023136"/>
    </source>
</evidence>
<keyword evidence="8" id="KW-1278">Translocase</keyword>
<protein>
    <submittedName>
        <fullName evidence="15">ABCB1</fullName>
    </submittedName>
</protein>
<feature type="transmembrane region" description="Helical" evidence="12">
    <location>
        <begin position="73"/>
        <end position="92"/>
    </location>
</feature>
<name>A0A8S3Q2R5_MYTED</name>
<evidence type="ECO:0000313" key="15">
    <source>
        <dbReference type="EMBL" id="CAG2190656.1"/>
    </source>
</evidence>
<keyword evidence="6" id="KW-0547">Nucleotide-binding</keyword>
<dbReference type="AlphaFoldDB" id="A0A8S3Q2R5"/>
<evidence type="ECO:0000256" key="1">
    <source>
        <dbReference type="ARBA" id="ARBA00004141"/>
    </source>
</evidence>
<evidence type="ECO:0000256" key="6">
    <source>
        <dbReference type="ARBA" id="ARBA00022741"/>
    </source>
</evidence>
<dbReference type="FunFam" id="3.40.50.300:FF:000479">
    <property type="entry name" value="Multidrug resistance protein 1A"/>
    <property type="match status" value="1"/>
</dbReference>
<sequence length="410" mass="45292">MIVTGIVQSKILTGFARGDKDSLDHAGKILSEAIDNIRTVASLTREETFVGRYDEHIDQVYTSSRKRSLVNGFVYGLSNSIMFFAYAGAFTYGSYLVQTGELEFHLVFRVFIAIIIGGMYAGRTLSMSMDFKKGQIAAARLFDIIERKPDIDAQEEKGDKLDNIEGDIEFTNVKFRYPTRPDVQVLKGLTIRAKPGETVALVGTSGCGKSTTVQLLERFYDPEAGRVTLDGTNTKDLNINWLRSKIGIVSQEPVLFDASIAENIAYGDTSRTVPMTEIIEAARSANIHTFIEKLPHGYDTNVGDKGTQLSGGQKQRVAIARALVRNPKILLLDEATSALDTESERVVQEALDKAQQGRTCFVIAHRLSTIKNSNKIAIIHKGEVVELGNHAELMAFKGIYYKLSTHNQGK</sequence>
<dbReference type="GO" id="GO:0016887">
    <property type="term" value="F:ATP hydrolysis activity"/>
    <property type="evidence" value="ECO:0007669"/>
    <property type="project" value="InterPro"/>
</dbReference>
<dbReference type="SUPFAM" id="SSF52540">
    <property type="entry name" value="P-loop containing nucleoside triphosphate hydrolases"/>
    <property type="match status" value="1"/>
</dbReference>
<evidence type="ECO:0000259" key="13">
    <source>
        <dbReference type="PROSITE" id="PS50893"/>
    </source>
</evidence>
<dbReference type="PROSITE" id="PS00211">
    <property type="entry name" value="ABC_TRANSPORTER_1"/>
    <property type="match status" value="1"/>
</dbReference>
<dbReference type="PROSITE" id="PS50929">
    <property type="entry name" value="ABC_TM1F"/>
    <property type="match status" value="1"/>
</dbReference>
<dbReference type="InterPro" id="IPR011527">
    <property type="entry name" value="ABC1_TM_dom"/>
</dbReference>
<dbReference type="InterPro" id="IPR003439">
    <property type="entry name" value="ABC_transporter-like_ATP-bd"/>
</dbReference>
<keyword evidence="16" id="KW-1185">Reference proteome</keyword>
<evidence type="ECO:0000313" key="16">
    <source>
        <dbReference type="Proteomes" id="UP000683360"/>
    </source>
</evidence>
<evidence type="ECO:0000256" key="11">
    <source>
        <dbReference type="ARBA" id="ARBA00023180"/>
    </source>
</evidence>
<dbReference type="SMART" id="SM00382">
    <property type="entry name" value="AAA"/>
    <property type="match status" value="1"/>
</dbReference>
<evidence type="ECO:0000256" key="12">
    <source>
        <dbReference type="SAM" id="Phobius"/>
    </source>
</evidence>
<keyword evidence="4 12" id="KW-0812">Transmembrane</keyword>
<keyword evidence="11" id="KW-0325">Glycoprotein</keyword>
<dbReference type="GO" id="GO:0005524">
    <property type="term" value="F:ATP binding"/>
    <property type="evidence" value="ECO:0007669"/>
    <property type="project" value="UniProtKB-KW"/>
</dbReference>
<dbReference type="Gene3D" id="3.40.50.300">
    <property type="entry name" value="P-loop containing nucleotide triphosphate hydrolases"/>
    <property type="match status" value="1"/>
</dbReference>
<dbReference type="EMBL" id="CAJPWZ010000338">
    <property type="protein sequence ID" value="CAG2190656.1"/>
    <property type="molecule type" value="Genomic_DNA"/>
</dbReference>
<evidence type="ECO:0000256" key="5">
    <source>
        <dbReference type="ARBA" id="ARBA00022737"/>
    </source>
</evidence>
<evidence type="ECO:0000259" key="14">
    <source>
        <dbReference type="PROSITE" id="PS50929"/>
    </source>
</evidence>
<dbReference type="GO" id="GO:0090374">
    <property type="term" value="P:oligopeptide export from mitochondrion"/>
    <property type="evidence" value="ECO:0007669"/>
    <property type="project" value="TreeGrafter"/>
</dbReference>
<dbReference type="CDD" id="cd03249">
    <property type="entry name" value="ABC_MTABC3_MDL1_MDL2"/>
    <property type="match status" value="1"/>
</dbReference>
<feature type="transmembrane region" description="Helical" evidence="12">
    <location>
        <begin position="104"/>
        <end position="122"/>
    </location>
</feature>
<dbReference type="CDD" id="cd18578">
    <property type="entry name" value="ABC_6TM_Pgp_ABCB1_D2_like"/>
    <property type="match status" value="1"/>
</dbReference>
<keyword evidence="5" id="KW-0677">Repeat</keyword>
<dbReference type="InterPro" id="IPR003593">
    <property type="entry name" value="AAA+_ATPase"/>
</dbReference>
<feature type="domain" description="ABC transporter" evidence="13">
    <location>
        <begin position="168"/>
        <end position="406"/>
    </location>
</feature>
<dbReference type="InterPro" id="IPR027417">
    <property type="entry name" value="P-loop_NTPase"/>
</dbReference>
<comment type="subcellular location">
    <subcellularLocation>
        <location evidence="1">Membrane</location>
        <topology evidence="1">Multi-pass membrane protein</topology>
    </subcellularLocation>
</comment>
<evidence type="ECO:0000256" key="2">
    <source>
        <dbReference type="ARBA" id="ARBA00007577"/>
    </source>
</evidence>
<evidence type="ECO:0000256" key="3">
    <source>
        <dbReference type="ARBA" id="ARBA00022448"/>
    </source>
</evidence>
<dbReference type="Pfam" id="PF00005">
    <property type="entry name" value="ABC_tran"/>
    <property type="match status" value="1"/>
</dbReference>
<dbReference type="GO" id="GO:0005743">
    <property type="term" value="C:mitochondrial inner membrane"/>
    <property type="evidence" value="ECO:0007669"/>
    <property type="project" value="TreeGrafter"/>
</dbReference>
<dbReference type="Gene3D" id="1.20.1560.10">
    <property type="entry name" value="ABC transporter type 1, transmembrane domain"/>
    <property type="match status" value="1"/>
</dbReference>
<evidence type="ECO:0000256" key="4">
    <source>
        <dbReference type="ARBA" id="ARBA00022692"/>
    </source>
</evidence>
<feature type="domain" description="ABC transmembrane type-1" evidence="14">
    <location>
        <begin position="1"/>
        <end position="133"/>
    </location>
</feature>
<dbReference type="Pfam" id="PF00664">
    <property type="entry name" value="ABC_membrane"/>
    <property type="match status" value="1"/>
</dbReference>
<keyword evidence="10 12" id="KW-0472">Membrane</keyword>
<dbReference type="InterPro" id="IPR036640">
    <property type="entry name" value="ABC1_TM_sf"/>
</dbReference>
<reference evidence="15" key="1">
    <citation type="submission" date="2021-03" db="EMBL/GenBank/DDBJ databases">
        <authorList>
            <person name="Bekaert M."/>
        </authorList>
    </citation>
    <scope>NUCLEOTIDE SEQUENCE</scope>
</reference>
<dbReference type="PROSITE" id="PS50893">
    <property type="entry name" value="ABC_TRANSPORTER_2"/>
    <property type="match status" value="1"/>
</dbReference>
<accession>A0A8S3Q2R5</accession>
<evidence type="ECO:0000256" key="7">
    <source>
        <dbReference type="ARBA" id="ARBA00022840"/>
    </source>
</evidence>
<dbReference type="InterPro" id="IPR017871">
    <property type="entry name" value="ABC_transporter-like_CS"/>
</dbReference>
<dbReference type="SUPFAM" id="SSF90123">
    <property type="entry name" value="ABC transporter transmembrane region"/>
    <property type="match status" value="1"/>
</dbReference>
<keyword evidence="3" id="KW-0813">Transport</keyword>
<dbReference type="PANTHER" id="PTHR43394:SF27">
    <property type="entry name" value="ATP-DEPENDENT TRANSLOCASE ABCB1-LIKE"/>
    <property type="match status" value="1"/>
</dbReference>
<comment type="similarity">
    <text evidence="2">Belongs to the ABC transporter superfamily. ABCB family. Multidrug resistance exporter (TC 3.A.1.201) subfamily.</text>
</comment>